<organism evidence="3 4">
    <name type="scientific">Methylobacterium crusticola</name>
    <dbReference type="NCBI Taxonomy" id="1697972"/>
    <lineage>
        <taxon>Bacteria</taxon>
        <taxon>Pseudomonadati</taxon>
        <taxon>Pseudomonadota</taxon>
        <taxon>Alphaproteobacteria</taxon>
        <taxon>Hyphomicrobiales</taxon>
        <taxon>Methylobacteriaceae</taxon>
        <taxon>Methylobacterium</taxon>
    </lineage>
</organism>
<proteinExistence type="predicted"/>
<sequence>MRIPGKWLVLGAVSAGLVATAGITALTPSHGTAPAGRAPALESPGALLPPGPAAAEAPPCTQAAWSQGGGACTSAATAPVRVIRSDVPYQAGVENPVRHPVPAEAAARPAKPVQTAEAARPVPTLNLAAEEPRLDPAPATGRGDAAPKPRKARPRAVAQARSCGGYPCGPRGRIDRHAQPDLPPFLAELATAFGVRVYR</sequence>
<comment type="caution">
    <text evidence="3">The sequence shown here is derived from an EMBL/GenBank/DDBJ whole genome shotgun (WGS) entry which is preliminary data.</text>
</comment>
<evidence type="ECO:0000313" key="4">
    <source>
        <dbReference type="Proteomes" id="UP001055167"/>
    </source>
</evidence>
<reference evidence="3" key="2">
    <citation type="submission" date="2021-08" db="EMBL/GenBank/DDBJ databases">
        <authorList>
            <person name="Tani A."/>
            <person name="Ola A."/>
            <person name="Ogura Y."/>
            <person name="Katsura K."/>
            <person name="Hayashi T."/>
        </authorList>
    </citation>
    <scope>NUCLEOTIDE SEQUENCE</scope>
    <source>
        <strain evidence="3">KCTC 52305</strain>
    </source>
</reference>
<reference evidence="3" key="1">
    <citation type="journal article" date="2021" name="Front. Microbiol.">
        <title>Comprehensive Comparative Genomics and Phenotyping of Methylobacterium Species.</title>
        <authorList>
            <person name="Alessa O."/>
            <person name="Ogura Y."/>
            <person name="Fujitani Y."/>
            <person name="Takami H."/>
            <person name="Hayashi T."/>
            <person name="Sahin N."/>
            <person name="Tani A."/>
        </authorList>
    </citation>
    <scope>NUCLEOTIDE SEQUENCE</scope>
    <source>
        <strain evidence="3">KCTC 52305</strain>
    </source>
</reference>
<dbReference type="EMBL" id="BPQH01000017">
    <property type="protein sequence ID" value="GJD52194.1"/>
    <property type="molecule type" value="Genomic_DNA"/>
</dbReference>
<feature type="chain" id="PRO_5045866804" description="Translation initiation factor IF-2" evidence="2">
    <location>
        <begin position="22"/>
        <end position="199"/>
    </location>
</feature>
<keyword evidence="2" id="KW-0732">Signal</keyword>
<keyword evidence="4" id="KW-1185">Reference proteome</keyword>
<dbReference type="Proteomes" id="UP001055167">
    <property type="component" value="Unassembled WGS sequence"/>
</dbReference>
<name>A0ABQ4R4Y2_9HYPH</name>
<feature type="region of interest" description="Disordered" evidence="1">
    <location>
        <begin position="30"/>
        <end position="61"/>
    </location>
</feature>
<evidence type="ECO:0008006" key="5">
    <source>
        <dbReference type="Google" id="ProtNLM"/>
    </source>
</evidence>
<evidence type="ECO:0000256" key="2">
    <source>
        <dbReference type="SAM" id="SignalP"/>
    </source>
</evidence>
<protein>
    <recommendedName>
        <fullName evidence="5">Translation initiation factor IF-2</fullName>
    </recommendedName>
</protein>
<gene>
    <name evidence="3" type="ORF">OPKNFCMD_4956</name>
</gene>
<feature type="region of interest" description="Disordered" evidence="1">
    <location>
        <begin position="128"/>
        <end position="169"/>
    </location>
</feature>
<accession>A0ABQ4R4Y2</accession>
<dbReference type="RefSeq" id="WP_128563151.1">
    <property type="nucleotide sequence ID" value="NZ_BPQH01000017.1"/>
</dbReference>
<feature type="signal peptide" evidence="2">
    <location>
        <begin position="1"/>
        <end position="21"/>
    </location>
</feature>
<evidence type="ECO:0000313" key="3">
    <source>
        <dbReference type="EMBL" id="GJD52194.1"/>
    </source>
</evidence>
<evidence type="ECO:0000256" key="1">
    <source>
        <dbReference type="SAM" id="MobiDB-lite"/>
    </source>
</evidence>